<dbReference type="InterPro" id="IPR002999">
    <property type="entry name" value="Tudor"/>
</dbReference>
<gene>
    <name evidence="2" type="ORF">IWZ03DRAFT_135208</name>
</gene>
<organism evidence="2 3">
    <name type="scientific">Phyllosticta citriasiana</name>
    <dbReference type="NCBI Taxonomy" id="595635"/>
    <lineage>
        <taxon>Eukaryota</taxon>
        <taxon>Fungi</taxon>
        <taxon>Dikarya</taxon>
        <taxon>Ascomycota</taxon>
        <taxon>Pezizomycotina</taxon>
        <taxon>Dothideomycetes</taxon>
        <taxon>Dothideomycetes incertae sedis</taxon>
        <taxon>Botryosphaeriales</taxon>
        <taxon>Phyllostictaceae</taxon>
        <taxon>Phyllosticta</taxon>
    </lineage>
</organism>
<evidence type="ECO:0000313" key="3">
    <source>
        <dbReference type="Proteomes" id="UP001363622"/>
    </source>
</evidence>
<keyword evidence="3" id="KW-1185">Reference proteome</keyword>
<dbReference type="PANTHER" id="PTHR43591:SF10">
    <property type="entry name" value="ABC TRANSMEMBRANE TYPE-1 DOMAIN-CONTAINING PROTEIN-RELATED"/>
    <property type="match status" value="1"/>
</dbReference>
<dbReference type="Proteomes" id="UP001363622">
    <property type="component" value="Unassembled WGS sequence"/>
</dbReference>
<dbReference type="GO" id="GO:0008168">
    <property type="term" value="F:methyltransferase activity"/>
    <property type="evidence" value="ECO:0007669"/>
    <property type="project" value="UniProtKB-KW"/>
</dbReference>
<evidence type="ECO:0000259" key="1">
    <source>
        <dbReference type="PROSITE" id="PS50304"/>
    </source>
</evidence>
<dbReference type="CDD" id="cd02440">
    <property type="entry name" value="AdoMet_MTases"/>
    <property type="match status" value="1"/>
</dbReference>
<dbReference type="Gene3D" id="3.40.50.150">
    <property type="entry name" value="Vaccinia Virus protein VP39"/>
    <property type="match status" value="1"/>
</dbReference>
<sequence length="342" mass="38250">MASTEATANRDPAAMLEVDADFEGDSAVGDVESQLSAFSQSLTSSVTAYPVEHGRRYHAYKDGDYFMPNDEDEQDRLDLFHNMLGLVLNGDLFLSPIKKERLEKGRVLDVGTGTGIWAVEMGDKYPNAEILGNDLSPVQPSWVPPNVKFEVDDAESPWTHARPFDLVFCRYLDGAISDWAALVRNAYSKTSPGGWTEFHAFDTHFRSDDGTLKPEAFMNQFVENLKKGCQVMGKELVPGPRLEGWFKDAGFQNIAVKTYKVPLGPWAKDERLKKVGMFNLLQAVEGIEAFTMRVFTKCLGWTPEDVQAFDAKVVADFKSKSTHSYFTFYVVYGQKPESSESS</sequence>
<dbReference type="PANTHER" id="PTHR43591">
    <property type="entry name" value="METHYLTRANSFERASE"/>
    <property type="match status" value="1"/>
</dbReference>
<feature type="domain" description="Tudor" evidence="1">
    <location>
        <begin position="291"/>
        <end position="342"/>
    </location>
</feature>
<proteinExistence type="predicted"/>
<keyword evidence="2" id="KW-0489">Methyltransferase</keyword>
<dbReference type="PROSITE" id="PS50304">
    <property type="entry name" value="TUDOR"/>
    <property type="match status" value="1"/>
</dbReference>
<protein>
    <submittedName>
        <fullName evidence="2">S-adenosyl-L-methionine-dependent methyltransferase</fullName>
    </submittedName>
</protein>
<dbReference type="EMBL" id="JBBPHU010000003">
    <property type="protein sequence ID" value="KAK7520346.1"/>
    <property type="molecule type" value="Genomic_DNA"/>
</dbReference>
<comment type="caution">
    <text evidence="2">The sequence shown here is derived from an EMBL/GenBank/DDBJ whole genome shotgun (WGS) entry which is preliminary data.</text>
</comment>
<accession>A0ABR1KS27</accession>
<reference evidence="2 3" key="1">
    <citation type="submission" date="2024-04" db="EMBL/GenBank/DDBJ databases">
        <title>Phyllosticta paracitricarpa is synonymous to the EU quarantine fungus P. citricarpa based on phylogenomic analyses.</title>
        <authorList>
            <consortium name="Lawrence Berkeley National Laboratory"/>
            <person name="Van Ingen-Buijs V.A."/>
            <person name="Van Westerhoven A.C."/>
            <person name="Haridas S."/>
            <person name="Skiadas P."/>
            <person name="Martin F."/>
            <person name="Groenewald J.Z."/>
            <person name="Crous P.W."/>
            <person name="Seidl M.F."/>
        </authorList>
    </citation>
    <scope>NUCLEOTIDE SEQUENCE [LARGE SCALE GENOMIC DNA]</scope>
    <source>
        <strain evidence="2 3">CBS 123371</strain>
    </source>
</reference>
<evidence type="ECO:0000313" key="2">
    <source>
        <dbReference type="EMBL" id="KAK7520346.1"/>
    </source>
</evidence>
<name>A0ABR1KS27_9PEZI</name>
<dbReference type="SUPFAM" id="SSF53335">
    <property type="entry name" value="S-adenosyl-L-methionine-dependent methyltransferases"/>
    <property type="match status" value="1"/>
</dbReference>
<dbReference type="InterPro" id="IPR029063">
    <property type="entry name" value="SAM-dependent_MTases_sf"/>
</dbReference>
<dbReference type="Pfam" id="PF13489">
    <property type="entry name" value="Methyltransf_23"/>
    <property type="match status" value="1"/>
</dbReference>
<dbReference type="GO" id="GO:0032259">
    <property type="term" value="P:methylation"/>
    <property type="evidence" value="ECO:0007669"/>
    <property type="project" value="UniProtKB-KW"/>
</dbReference>
<keyword evidence="2" id="KW-0808">Transferase</keyword>